<evidence type="ECO:0000256" key="8">
    <source>
        <dbReference type="SAM" id="Phobius"/>
    </source>
</evidence>
<evidence type="ECO:0000259" key="9">
    <source>
        <dbReference type="PROSITE" id="PS50109"/>
    </source>
</evidence>
<dbReference type="InterPro" id="IPR036097">
    <property type="entry name" value="HisK_dim/P_sf"/>
</dbReference>
<dbReference type="Gene3D" id="3.30.450.40">
    <property type="match status" value="1"/>
</dbReference>
<keyword evidence="8" id="KW-1133">Transmembrane helix</keyword>
<accession>A0A9X2ZCK0</accession>
<dbReference type="SMART" id="SM00387">
    <property type="entry name" value="HATPase_c"/>
    <property type="match status" value="1"/>
</dbReference>
<dbReference type="InterPro" id="IPR004358">
    <property type="entry name" value="Sig_transdc_His_kin-like_C"/>
</dbReference>
<feature type="transmembrane region" description="Helical" evidence="8">
    <location>
        <begin position="86"/>
        <end position="106"/>
    </location>
</feature>
<evidence type="ECO:0000256" key="3">
    <source>
        <dbReference type="ARBA" id="ARBA00022553"/>
    </source>
</evidence>
<dbReference type="InterPro" id="IPR013656">
    <property type="entry name" value="PAS_4"/>
</dbReference>
<feature type="transmembrane region" description="Helical" evidence="8">
    <location>
        <begin position="29"/>
        <end position="47"/>
    </location>
</feature>
<feature type="domain" description="PAC" evidence="10">
    <location>
        <begin position="482"/>
        <end position="534"/>
    </location>
</feature>
<dbReference type="PROSITE" id="PS50113">
    <property type="entry name" value="PAC"/>
    <property type="match status" value="1"/>
</dbReference>
<feature type="transmembrane region" description="Helical" evidence="8">
    <location>
        <begin position="139"/>
        <end position="156"/>
    </location>
</feature>
<dbReference type="InterPro" id="IPR000700">
    <property type="entry name" value="PAS-assoc_C"/>
</dbReference>
<dbReference type="InterPro" id="IPR050736">
    <property type="entry name" value="Sensor_HK_Regulatory"/>
</dbReference>
<evidence type="ECO:0000313" key="12">
    <source>
        <dbReference type="Proteomes" id="UP001155040"/>
    </source>
</evidence>
<keyword evidence="4" id="KW-0808">Transferase</keyword>
<dbReference type="Pfam" id="PF00512">
    <property type="entry name" value="HisKA"/>
    <property type="match status" value="1"/>
</dbReference>
<keyword evidence="7" id="KW-0175">Coiled coil</keyword>
<dbReference type="PROSITE" id="PS50109">
    <property type="entry name" value="HIS_KIN"/>
    <property type="match status" value="1"/>
</dbReference>
<dbReference type="InterPro" id="IPR005467">
    <property type="entry name" value="His_kinase_dom"/>
</dbReference>
<keyword evidence="8" id="KW-0812">Transmembrane</keyword>
<name>A0A9X2ZCK0_9BACT</name>
<dbReference type="SUPFAM" id="SSF55874">
    <property type="entry name" value="ATPase domain of HSP90 chaperone/DNA topoisomerase II/histidine kinase"/>
    <property type="match status" value="1"/>
</dbReference>
<dbReference type="PANTHER" id="PTHR43711:SF26">
    <property type="entry name" value="SENSOR HISTIDINE KINASE RCSC"/>
    <property type="match status" value="1"/>
</dbReference>
<dbReference type="PANTHER" id="PTHR43711">
    <property type="entry name" value="TWO-COMPONENT HISTIDINE KINASE"/>
    <property type="match status" value="1"/>
</dbReference>
<dbReference type="Proteomes" id="UP001155040">
    <property type="component" value="Unassembled WGS sequence"/>
</dbReference>
<dbReference type="InterPro" id="IPR003661">
    <property type="entry name" value="HisK_dim/P_dom"/>
</dbReference>
<evidence type="ECO:0000256" key="7">
    <source>
        <dbReference type="SAM" id="Coils"/>
    </source>
</evidence>
<dbReference type="SUPFAM" id="SSF47384">
    <property type="entry name" value="Homodimeric domain of signal transducing histidine kinase"/>
    <property type="match status" value="1"/>
</dbReference>
<feature type="transmembrane region" description="Helical" evidence="8">
    <location>
        <begin position="59"/>
        <end position="79"/>
    </location>
</feature>
<dbReference type="InterPro" id="IPR035965">
    <property type="entry name" value="PAS-like_dom_sf"/>
</dbReference>
<evidence type="ECO:0000256" key="2">
    <source>
        <dbReference type="ARBA" id="ARBA00012438"/>
    </source>
</evidence>
<dbReference type="PRINTS" id="PR00344">
    <property type="entry name" value="BCTRLSENSOR"/>
</dbReference>
<dbReference type="SMART" id="SM00065">
    <property type="entry name" value="GAF"/>
    <property type="match status" value="1"/>
</dbReference>
<dbReference type="SMART" id="SM00388">
    <property type="entry name" value="HisKA"/>
    <property type="match status" value="1"/>
</dbReference>
<dbReference type="Gene3D" id="3.30.565.10">
    <property type="entry name" value="Histidine kinase-like ATPase, C-terminal domain"/>
    <property type="match status" value="1"/>
</dbReference>
<dbReference type="Gene3D" id="3.30.450.20">
    <property type="entry name" value="PAS domain"/>
    <property type="match status" value="1"/>
</dbReference>
<dbReference type="AlphaFoldDB" id="A0A9X2ZCK0"/>
<dbReference type="CDD" id="cd00082">
    <property type="entry name" value="HisKA"/>
    <property type="match status" value="1"/>
</dbReference>
<dbReference type="Pfam" id="PF02518">
    <property type="entry name" value="HATPase_c"/>
    <property type="match status" value="1"/>
</dbReference>
<protein>
    <recommendedName>
        <fullName evidence="2">histidine kinase</fullName>
        <ecNumber evidence="2">2.7.13.3</ecNumber>
    </recommendedName>
</protein>
<dbReference type="InterPro" id="IPR003018">
    <property type="entry name" value="GAF"/>
</dbReference>
<comment type="catalytic activity">
    <reaction evidence="1">
        <text>ATP + protein L-histidine = ADP + protein N-phospho-L-histidine.</text>
        <dbReference type="EC" id="2.7.13.3"/>
    </reaction>
</comment>
<evidence type="ECO:0000256" key="6">
    <source>
        <dbReference type="ARBA" id="ARBA00023012"/>
    </source>
</evidence>
<dbReference type="GO" id="GO:0000155">
    <property type="term" value="F:phosphorelay sensor kinase activity"/>
    <property type="evidence" value="ECO:0007669"/>
    <property type="project" value="InterPro"/>
</dbReference>
<keyword evidence="3" id="KW-0597">Phosphoprotein</keyword>
<dbReference type="EMBL" id="JANUBF010000029">
    <property type="protein sequence ID" value="MCS4037900.1"/>
    <property type="molecule type" value="Genomic_DNA"/>
</dbReference>
<feature type="transmembrane region" description="Helical" evidence="8">
    <location>
        <begin position="112"/>
        <end position="132"/>
    </location>
</feature>
<evidence type="ECO:0000259" key="10">
    <source>
        <dbReference type="PROSITE" id="PS50113"/>
    </source>
</evidence>
<dbReference type="InterPro" id="IPR003594">
    <property type="entry name" value="HATPase_dom"/>
</dbReference>
<sequence length="782" mass="85750">MTYSLADAFALLRPEDEILSQRRRSRIGMYRFGALLGAALILLFGIVQRRANPAGFDPIGTRLAAAGVLAGLFLMSYISSWLRRRYVASTWAFFHLYTGWVALLAAENHFDGDYAVELVFAQAALGISVGLGARSTRPVLWFFGTGTLLAAGALFYTSDPEVSPLVVIGGIVVVALIESAALEGRLAVENDLSRQREKLEQSTELNQKIAEISAELVDASSGRLDRKIEKALGTVGSFVEADRSYVFLYGQNPEGGNPEEGPLEETSVSNTHEWCAGGVSSQKENLQSIPCSQVPWWTRQMEKKEPLLIPSVSGLPEAASAEQKMLEAQGIESLVVLPMTRGGELIGFVGFDASEERVAKGRVAEERAAWSEQTVTVLQVLSDSIANALHRRKAEKRLRETRDYYRQVLNQLPVELAIFDSDGRIEHVNPNGIGDPEVREWARGRTNEEYCRRRGLSASLGRRRDEAIQAAAEDKTTVRFGETIADETTETEEGRLYYRRVLEPLIDLEGKVMSVVGCGLDITERVRSQKELKRAKKEAEQARREAEEASRAKSAFLANMSHEIRTPLTSVIGFAETIGEDSSKASRFAPLIEKSGKRLLKTLNGVLNLSKLQAGQMQLAEEPVDVTGQARRAAEEHAPQAESSGVDLSTELPGSPVWAKADEGGVQIALQNLISNAIKYAEGEAAWVRVYEEESWVVLEVEDTGIGMEPKAAEGLFEPFRQASEGLSREYEGSGVGLAVTKEAVGKMGGSIEVETEKGEGSRFILRLPSAEREEKRGKREA</sequence>
<keyword evidence="6" id="KW-0902">Two-component regulatory system</keyword>
<gene>
    <name evidence="11" type="ORF">GGQ01_002989</name>
</gene>
<dbReference type="InterPro" id="IPR029016">
    <property type="entry name" value="GAF-like_dom_sf"/>
</dbReference>
<dbReference type="SUPFAM" id="SSF55781">
    <property type="entry name" value="GAF domain-like"/>
    <property type="match status" value="1"/>
</dbReference>
<organism evidence="11 12">
    <name type="scientific">Salinibacter ruber</name>
    <dbReference type="NCBI Taxonomy" id="146919"/>
    <lineage>
        <taxon>Bacteria</taxon>
        <taxon>Pseudomonadati</taxon>
        <taxon>Rhodothermota</taxon>
        <taxon>Rhodothermia</taxon>
        <taxon>Rhodothermales</taxon>
        <taxon>Salinibacteraceae</taxon>
        <taxon>Salinibacter</taxon>
    </lineage>
</organism>
<feature type="domain" description="Histidine kinase" evidence="9">
    <location>
        <begin position="559"/>
        <end position="772"/>
    </location>
</feature>
<dbReference type="Pfam" id="PF08448">
    <property type="entry name" value="PAS_4"/>
    <property type="match status" value="1"/>
</dbReference>
<evidence type="ECO:0000256" key="1">
    <source>
        <dbReference type="ARBA" id="ARBA00000085"/>
    </source>
</evidence>
<evidence type="ECO:0000256" key="4">
    <source>
        <dbReference type="ARBA" id="ARBA00022679"/>
    </source>
</evidence>
<proteinExistence type="predicted"/>
<dbReference type="RefSeq" id="WP_259078424.1">
    <property type="nucleotide sequence ID" value="NZ_JANTZC010000024.1"/>
</dbReference>
<comment type="caution">
    <text evidence="11">The sequence shown here is derived from an EMBL/GenBank/DDBJ whole genome shotgun (WGS) entry which is preliminary data.</text>
</comment>
<dbReference type="SUPFAM" id="SSF55785">
    <property type="entry name" value="PYP-like sensor domain (PAS domain)"/>
    <property type="match status" value="1"/>
</dbReference>
<reference evidence="11" key="1">
    <citation type="submission" date="2022-08" db="EMBL/GenBank/DDBJ databases">
        <title>Genomic Encyclopedia of Type Strains, Phase V (KMG-V): Genome sequencing to study the core and pangenomes of soil and plant-associated prokaryotes.</title>
        <authorList>
            <person name="Whitman W."/>
        </authorList>
    </citation>
    <scope>NUCLEOTIDE SEQUENCE</scope>
    <source>
        <strain evidence="11">SP3012</strain>
    </source>
</reference>
<evidence type="ECO:0000313" key="11">
    <source>
        <dbReference type="EMBL" id="MCS4037900.1"/>
    </source>
</evidence>
<dbReference type="EC" id="2.7.13.3" evidence="2"/>
<keyword evidence="5 11" id="KW-0418">Kinase</keyword>
<evidence type="ECO:0000256" key="5">
    <source>
        <dbReference type="ARBA" id="ARBA00022777"/>
    </source>
</evidence>
<dbReference type="Pfam" id="PF01590">
    <property type="entry name" value="GAF"/>
    <property type="match status" value="1"/>
</dbReference>
<keyword evidence="8" id="KW-0472">Membrane</keyword>
<dbReference type="InterPro" id="IPR036890">
    <property type="entry name" value="HATPase_C_sf"/>
</dbReference>
<feature type="coiled-coil region" evidence="7">
    <location>
        <begin position="525"/>
        <end position="559"/>
    </location>
</feature>
<dbReference type="Gene3D" id="1.10.287.130">
    <property type="match status" value="1"/>
</dbReference>